<dbReference type="RefSeq" id="WP_251917911.1">
    <property type="nucleotide sequence ID" value="NZ_JAMRXG010000021.1"/>
</dbReference>
<dbReference type="SUPFAM" id="SSF54593">
    <property type="entry name" value="Glyoxalase/Bleomycin resistance protein/Dihydroxybiphenyl dioxygenase"/>
    <property type="match status" value="1"/>
</dbReference>
<name>A0A9X2J2U9_9NOCA</name>
<dbReference type="Gene3D" id="3.10.180.10">
    <property type="entry name" value="2,3-Dihydroxybiphenyl 1,2-Dioxygenase, domain 1"/>
    <property type="match status" value="1"/>
</dbReference>
<organism evidence="1 2">
    <name type="scientific">Nocardia pulmonis</name>
    <dbReference type="NCBI Taxonomy" id="2951408"/>
    <lineage>
        <taxon>Bacteria</taxon>
        <taxon>Bacillati</taxon>
        <taxon>Actinomycetota</taxon>
        <taxon>Actinomycetes</taxon>
        <taxon>Mycobacteriales</taxon>
        <taxon>Nocardiaceae</taxon>
        <taxon>Nocardia</taxon>
    </lineage>
</organism>
<dbReference type="InterPro" id="IPR029068">
    <property type="entry name" value="Glyas_Bleomycin-R_OHBP_Dase"/>
</dbReference>
<dbReference type="AlphaFoldDB" id="A0A9X2J2U9"/>
<protein>
    <submittedName>
        <fullName evidence="1">Uncharacterized protein</fullName>
    </submittedName>
</protein>
<evidence type="ECO:0000313" key="2">
    <source>
        <dbReference type="Proteomes" id="UP001139157"/>
    </source>
</evidence>
<sequence length="171" mass="18759">MITELPAHRTSDPWREIMPAKNRIDHFTWLVEPENLPRYVKQMSELFETTFDEVVNESAGVRALISWDAGLEFAAPYGGLPAADALRAVLAERGEGPFAVVVGVPSIDASSERAAALGWPVDRQLLELEAGVSSTTKVTSAREWVIGSFLNISLLFGEIEYADVEDATTRP</sequence>
<keyword evidence="2" id="KW-1185">Reference proteome</keyword>
<gene>
    <name evidence="1" type="ORF">NDR86_33445</name>
</gene>
<reference evidence="1" key="1">
    <citation type="submission" date="2022-06" db="EMBL/GenBank/DDBJ databases">
        <title>Novel species in genus nocardia.</title>
        <authorList>
            <person name="Li F."/>
        </authorList>
    </citation>
    <scope>NUCLEOTIDE SEQUENCE</scope>
    <source>
        <strain evidence="1">CDC141</strain>
    </source>
</reference>
<evidence type="ECO:0000313" key="1">
    <source>
        <dbReference type="EMBL" id="MCM6778406.1"/>
    </source>
</evidence>
<dbReference type="EMBL" id="JAMRXG010000021">
    <property type="protein sequence ID" value="MCM6778406.1"/>
    <property type="molecule type" value="Genomic_DNA"/>
</dbReference>
<dbReference type="Proteomes" id="UP001139157">
    <property type="component" value="Unassembled WGS sequence"/>
</dbReference>
<comment type="caution">
    <text evidence="1">The sequence shown here is derived from an EMBL/GenBank/DDBJ whole genome shotgun (WGS) entry which is preliminary data.</text>
</comment>
<accession>A0A9X2J2U9</accession>
<proteinExistence type="predicted"/>